<accession>A0A2G8RJU2</accession>
<keyword evidence="2" id="KW-1185">Reference proteome</keyword>
<dbReference type="AlphaFoldDB" id="A0A2G8RJU2"/>
<evidence type="ECO:0000313" key="1">
    <source>
        <dbReference type="EMBL" id="PIL21763.1"/>
    </source>
</evidence>
<organism evidence="1 2">
    <name type="scientific">Puniceibacterium antarcticum</name>
    <dbReference type="NCBI Taxonomy" id="1206336"/>
    <lineage>
        <taxon>Bacteria</taxon>
        <taxon>Pseudomonadati</taxon>
        <taxon>Pseudomonadota</taxon>
        <taxon>Alphaproteobacteria</taxon>
        <taxon>Rhodobacterales</taxon>
        <taxon>Paracoccaceae</taxon>
        <taxon>Puniceibacterium</taxon>
    </lineage>
</organism>
<reference evidence="1 2" key="1">
    <citation type="submission" date="2013-09" db="EMBL/GenBank/DDBJ databases">
        <title>Genome sequencing of Phaeobacter antarcticus sp. nov. SM1211.</title>
        <authorList>
            <person name="Zhang X.-Y."/>
            <person name="Liu C."/>
            <person name="Chen X.-L."/>
            <person name="Xie B.-B."/>
            <person name="Qin Q.-L."/>
            <person name="Rong J.-C."/>
            <person name="Zhang Y.-Z."/>
        </authorList>
    </citation>
    <scope>NUCLEOTIDE SEQUENCE [LARGE SCALE GENOMIC DNA]</scope>
    <source>
        <strain evidence="1 2">SM1211</strain>
    </source>
</reference>
<sequence length="141" mass="16037">MFFDTQRSFPIGVVRTSASLLDHAVILILTQARRELSRSIFVGDDVAIHFWYDTLSSCGNIVAYYWNPKREGFVRNERLAFIPMARKGEAARRTNIIIDLIRCHPSGYCGVGADLTNKVSFDAVTDKNNRKIYFCCRPGEI</sequence>
<gene>
    <name evidence="1" type="ORF">P775_02685</name>
</gene>
<dbReference type="Proteomes" id="UP000231259">
    <property type="component" value="Unassembled WGS sequence"/>
</dbReference>
<dbReference type="EMBL" id="AWWI01000022">
    <property type="protein sequence ID" value="PIL21763.1"/>
    <property type="molecule type" value="Genomic_DNA"/>
</dbReference>
<evidence type="ECO:0000313" key="2">
    <source>
        <dbReference type="Proteomes" id="UP000231259"/>
    </source>
</evidence>
<protein>
    <submittedName>
        <fullName evidence="1">Uncharacterized protein</fullName>
    </submittedName>
</protein>
<proteinExistence type="predicted"/>
<name>A0A2G8RJU2_9RHOB</name>
<comment type="caution">
    <text evidence="1">The sequence shown here is derived from an EMBL/GenBank/DDBJ whole genome shotgun (WGS) entry which is preliminary data.</text>
</comment>